<keyword evidence="2" id="KW-0732">Signal</keyword>
<evidence type="ECO:0000313" key="4">
    <source>
        <dbReference type="Proteomes" id="UP000295444"/>
    </source>
</evidence>
<name>A0A4V3D0A2_LABRH</name>
<dbReference type="PROSITE" id="PS51257">
    <property type="entry name" value="PROKAR_LIPOPROTEIN"/>
    <property type="match status" value="1"/>
</dbReference>
<dbReference type="EMBL" id="SNXZ01000001">
    <property type="protein sequence ID" value="TDQ04995.1"/>
    <property type="molecule type" value="Genomic_DNA"/>
</dbReference>
<evidence type="ECO:0000256" key="2">
    <source>
        <dbReference type="SAM" id="SignalP"/>
    </source>
</evidence>
<protein>
    <submittedName>
        <fullName evidence="3">Uncharacterized protein</fullName>
    </submittedName>
</protein>
<sequence length="486" mass="52086">MRALIVVLGLLSLVAGCTSDPAPPSAPPSAPVAHPPAPRVPDRDEKAVLGTLVNLDPCLLAGFGDAHRRSPHMCIVDLPDHSSVHVTVADRYPRAGRFAGGKKEIGGATVDGISVLTSDLCRAEVPVSFDYAITIDLLPYPSRRGCKANDIDKYAAKVVGNLRKLTTVQHPANRPDLSKEACTVLENAVATVGTKIAEGPSNIRTTIDDCYASGLYGGGMTIFSMLIEPGPPDGGWGTKWATVAGKTIYYKGDGDCRWTWSQGTYSGDHNRLMTLSVDDCKGTKAQMTAVLGALIKELEKPQVPGTVARLTYRPDEPDEPNPGACVDYPQDECEPYQPTPLPANVTVAARTDGHVLCAATLDAVNARFPGMRPVTDQLGCSYVRPDHAVQLDFRVWGNPSAALDPSVSRKVAVAGHPGVYAETRAERQPPQTSVCVDPGKQDPKTSQPYYWCVVATFRVPRNTDGKADPSRQTELEPLMAEVAKHF</sequence>
<keyword evidence="4" id="KW-1185">Reference proteome</keyword>
<feature type="region of interest" description="Disordered" evidence="1">
    <location>
        <begin position="20"/>
        <end position="41"/>
    </location>
</feature>
<evidence type="ECO:0000313" key="3">
    <source>
        <dbReference type="EMBL" id="TDQ04995.1"/>
    </source>
</evidence>
<evidence type="ECO:0000256" key="1">
    <source>
        <dbReference type="SAM" id="MobiDB-lite"/>
    </source>
</evidence>
<comment type="caution">
    <text evidence="3">The sequence shown here is derived from an EMBL/GenBank/DDBJ whole genome shotgun (WGS) entry which is preliminary data.</text>
</comment>
<organism evidence="3 4">
    <name type="scientific">Labedaea rhizosphaerae</name>
    <dbReference type="NCBI Taxonomy" id="598644"/>
    <lineage>
        <taxon>Bacteria</taxon>
        <taxon>Bacillati</taxon>
        <taxon>Actinomycetota</taxon>
        <taxon>Actinomycetes</taxon>
        <taxon>Pseudonocardiales</taxon>
        <taxon>Pseudonocardiaceae</taxon>
        <taxon>Labedaea</taxon>
    </lineage>
</organism>
<feature type="compositionally biased region" description="Pro residues" evidence="1">
    <location>
        <begin position="21"/>
        <end position="39"/>
    </location>
</feature>
<dbReference type="Proteomes" id="UP000295444">
    <property type="component" value="Unassembled WGS sequence"/>
</dbReference>
<dbReference type="AlphaFoldDB" id="A0A4V3D0A2"/>
<reference evidence="3 4" key="1">
    <citation type="submission" date="2019-03" db="EMBL/GenBank/DDBJ databases">
        <title>Genomic Encyclopedia of Type Strains, Phase IV (KMG-IV): sequencing the most valuable type-strain genomes for metagenomic binning, comparative biology and taxonomic classification.</title>
        <authorList>
            <person name="Goeker M."/>
        </authorList>
    </citation>
    <scope>NUCLEOTIDE SEQUENCE [LARGE SCALE GENOMIC DNA]</scope>
    <source>
        <strain evidence="3 4">DSM 45361</strain>
    </source>
</reference>
<accession>A0A4V3D0A2</accession>
<feature type="chain" id="PRO_5038751153" evidence="2">
    <location>
        <begin position="20"/>
        <end position="486"/>
    </location>
</feature>
<gene>
    <name evidence="3" type="ORF">EV186_101959</name>
</gene>
<proteinExistence type="predicted"/>
<feature type="signal peptide" evidence="2">
    <location>
        <begin position="1"/>
        <end position="19"/>
    </location>
</feature>